<evidence type="ECO:0000313" key="2">
    <source>
        <dbReference type="Proteomes" id="UP000606974"/>
    </source>
</evidence>
<dbReference type="Proteomes" id="UP000606974">
    <property type="component" value="Unassembled WGS sequence"/>
</dbReference>
<proteinExistence type="predicted"/>
<evidence type="ECO:0000313" key="1">
    <source>
        <dbReference type="EMBL" id="KAF7502021.1"/>
    </source>
</evidence>
<reference evidence="1" key="1">
    <citation type="submission" date="2020-02" db="EMBL/GenBank/DDBJ databases">
        <authorList>
            <person name="Palmer J.M."/>
        </authorList>
    </citation>
    <scope>NUCLEOTIDE SEQUENCE</scope>
    <source>
        <strain evidence="1">EPUS1.4</strain>
        <tissue evidence="1">Thallus</tissue>
    </source>
</reference>
<sequence>NSIKKVRKWHQTSDPLSQCIFINCIAVSNILPAPLSAQFNNKSSTLDAKVQVLGLFSRDADGNNNQMVMLTTEILRDIRHAIRSHTLSS</sequence>
<name>A0A8H7A7M4_9EURO</name>
<accession>A0A8H7A7M4</accession>
<feature type="non-terminal residue" evidence="1">
    <location>
        <position position="1"/>
    </location>
</feature>
<dbReference type="AlphaFoldDB" id="A0A8H7A7M4"/>
<keyword evidence="2" id="KW-1185">Reference proteome</keyword>
<comment type="caution">
    <text evidence="1">The sequence shown here is derived from an EMBL/GenBank/DDBJ whole genome shotgun (WGS) entry which is preliminary data.</text>
</comment>
<organism evidence="1 2">
    <name type="scientific">Endocarpon pusillum</name>
    <dbReference type="NCBI Taxonomy" id="364733"/>
    <lineage>
        <taxon>Eukaryota</taxon>
        <taxon>Fungi</taxon>
        <taxon>Dikarya</taxon>
        <taxon>Ascomycota</taxon>
        <taxon>Pezizomycotina</taxon>
        <taxon>Eurotiomycetes</taxon>
        <taxon>Chaetothyriomycetidae</taxon>
        <taxon>Verrucariales</taxon>
        <taxon>Verrucariaceae</taxon>
        <taxon>Endocarpon</taxon>
    </lineage>
</organism>
<dbReference type="EMBL" id="JAACFV010000583">
    <property type="protein sequence ID" value="KAF7502021.1"/>
    <property type="molecule type" value="Genomic_DNA"/>
</dbReference>
<protein>
    <submittedName>
        <fullName evidence="1">Uncharacterized protein</fullName>
    </submittedName>
</protein>
<dbReference type="OrthoDB" id="5428980at2759"/>
<gene>
    <name evidence="1" type="ORF">GJ744_009608</name>
</gene>